<evidence type="ECO:0000313" key="10">
    <source>
        <dbReference type="Proteomes" id="UP000595095"/>
    </source>
</evidence>
<feature type="transmembrane region" description="Helical" evidence="8">
    <location>
        <begin position="137"/>
        <end position="160"/>
    </location>
</feature>
<gene>
    <name evidence="9" type="ORF">IT774_03840</name>
</gene>
<proteinExistence type="inferred from homology"/>
<dbReference type="GO" id="GO:0022857">
    <property type="term" value="F:transmembrane transporter activity"/>
    <property type="evidence" value="ECO:0007669"/>
    <property type="project" value="InterPro"/>
</dbReference>
<accession>A0A7S9DYK3</accession>
<evidence type="ECO:0000256" key="8">
    <source>
        <dbReference type="SAM" id="Phobius"/>
    </source>
</evidence>
<feature type="transmembrane region" description="Helical" evidence="8">
    <location>
        <begin position="344"/>
        <end position="362"/>
    </location>
</feature>
<dbReference type="InterPro" id="IPR000060">
    <property type="entry name" value="BCCT_transptr"/>
</dbReference>
<keyword evidence="4" id="KW-1003">Cell membrane</keyword>
<feature type="transmembrane region" description="Helical" evidence="8">
    <location>
        <begin position="259"/>
        <end position="279"/>
    </location>
</feature>
<name>A0A7S9DYK3_9ALTE</name>
<evidence type="ECO:0000256" key="7">
    <source>
        <dbReference type="ARBA" id="ARBA00023136"/>
    </source>
</evidence>
<keyword evidence="7 8" id="KW-0472">Membrane</keyword>
<keyword evidence="6 8" id="KW-1133">Transmembrane helix</keyword>
<keyword evidence="5 8" id="KW-0812">Transmembrane</keyword>
<reference evidence="9 10" key="1">
    <citation type="submission" date="2020-11" db="EMBL/GenBank/DDBJ databases">
        <title>Complete genome sequence for Salinimonas sp. strain G2-b.</title>
        <authorList>
            <person name="Park S.-J."/>
        </authorList>
    </citation>
    <scope>NUCLEOTIDE SEQUENCE [LARGE SCALE GENOMIC DNA]</scope>
    <source>
        <strain evidence="9 10">G2-b</strain>
    </source>
</reference>
<dbReference type="RefSeq" id="WP_195811416.1">
    <property type="nucleotide sequence ID" value="NZ_CP064795.1"/>
</dbReference>
<organism evidence="9 10">
    <name type="scientific">Salinimonas marina</name>
    <dbReference type="NCBI Taxonomy" id="2785918"/>
    <lineage>
        <taxon>Bacteria</taxon>
        <taxon>Pseudomonadati</taxon>
        <taxon>Pseudomonadota</taxon>
        <taxon>Gammaproteobacteria</taxon>
        <taxon>Alteromonadales</taxon>
        <taxon>Alteromonadaceae</taxon>
        <taxon>Alteromonas/Salinimonas group</taxon>
        <taxon>Salinimonas</taxon>
    </lineage>
</organism>
<evidence type="ECO:0000256" key="6">
    <source>
        <dbReference type="ARBA" id="ARBA00022989"/>
    </source>
</evidence>
<dbReference type="KEGG" id="smaa:IT774_03840"/>
<keyword evidence="3" id="KW-0813">Transport</keyword>
<evidence type="ECO:0000256" key="4">
    <source>
        <dbReference type="ARBA" id="ARBA00022475"/>
    </source>
</evidence>
<protein>
    <submittedName>
        <fullName evidence="9">BCCT family transporter</fullName>
    </submittedName>
</protein>
<dbReference type="GO" id="GO:0005886">
    <property type="term" value="C:plasma membrane"/>
    <property type="evidence" value="ECO:0007669"/>
    <property type="project" value="UniProtKB-SubCell"/>
</dbReference>
<dbReference type="Pfam" id="PF02028">
    <property type="entry name" value="BCCT"/>
    <property type="match status" value="1"/>
</dbReference>
<evidence type="ECO:0000313" key="9">
    <source>
        <dbReference type="EMBL" id="QPG06339.1"/>
    </source>
</evidence>
<evidence type="ECO:0000256" key="3">
    <source>
        <dbReference type="ARBA" id="ARBA00022448"/>
    </source>
</evidence>
<feature type="transmembrane region" description="Helical" evidence="8">
    <location>
        <begin position="228"/>
        <end position="247"/>
    </location>
</feature>
<evidence type="ECO:0000256" key="2">
    <source>
        <dbReference type="ARBA" id="ARBA00005658"/>
    </source>
</evidence>
<dbReference type="Proteomes" id="UP000595095">
    <property type="component" value="Chromosome"/>
</dbReference>
<feature type="transmembrane region" description="Helical" evidence="8">
    <location>
        <begin position="397"/>
        <end position="417"/>
    </location>
</feature>
<dbReference type="PANTHER" id="PTHR30047">
    <property type="entry name" value="HIGH-AFFINITY CHOLINE TRANSPORT PROTEIN-RELATED"/>
    <property type="match status" value="1"/>
</dbReference>
<keyword evidence="10" id="KW-1185">Reference proteome</keyword>
<comment type="subcellular location">
    <subcellularLocation>
        <location evidence="1">Cell membrane</location>
        <topology evidence="1">Multi-pass membrane protein</topology>
    </subcellularLocation>
</comment>
<evidence type="ECO:0000256" key="5">
    <source>
        <dbReference type="ARBA" id="ARBA00022692"/>
    </source>
</evidence>
<dbReference type="PANTHER" id="PTHR30047:SF7">
    <property type="entry name" value="HIGH-AFFINITY CHOLINE TRANSPORT PROTEIN"/>
    <property type="match status" value="1"/>
</dbReference>
<evidence type="ECO:0000256" key="1">
    <source>
        <dbReference type="ARBA" id="ARBA00004651"/>
    </source>
</evidence>
<feature type="transmembrane region" description="Helical" evidence="8">
    <location>
        <begin position="315"/>
        <end position="332"/>
    </location>
</feature>
<feature type="transmembrane region" description="Helical" evidence="8">
    <location>
        <begin position="89"/>
        <end position="108"/>
    </location>
</feature>
<feature type="transmembrane region" description="Helical" evidence="8">
    <location>
        <begin position="469"/>
        <end position="492"/>
    </location>
</feature>
<feature type="transmembrane region" description="Helical" evidence="8">
    <location>
        <begin position="444"/>
        <end position="463"/>
    </location>
</feature>
<comment type="similarity">
    <text evidence="2">Belongs to the BCCT transporter (TC 2.A.15) family.</text>
</comment>
<sequence>MKILFSVNRSVFISSVLVAVAISVLAGLAPEAVSARLDATQGWLVGKFSWLYILAVAIFLLFCLYVMVSKLGDIKLGPDHAEPQYGYGSWLAMLFSAGMGIGLMFWGVSEPVMHFLTPPTAEAGTVDSARQAVRITLFHWGIHAWAIYAVLALALAYFSFRHRLPLLPRSILYPIIGERIYGPLGHITDTFAAVGTLFGVATGLGFGVEQISAGLSYVFDAPGTRDQQVLLIAVVTGAAMISVGLGLDAGIKRLSNVNMVLSVTLMIGVLVLGSSAYLLTTFVQNTGNYVSELLHSTFNLYAYDKKEDWLGGWTVFYWGFWIAWSPFVGTFIARISRGRTIREFLVGVLFVPTVINILWITLFGNTALDIIGEQTDHPLAEAINNDIAISLYALFDYLPLTGILSIIALVLGCTFFITSADSGALVVDTLTSGGQVNTPVTQRLFWTGLIGVIAASQLYAGGLPALQTLVIVSAFPLVFILLLACYTLFTALRNDQHLQRNVQQHTGTMQYLQAGSDWEQRLDTLLATPAQTQARDFIKEVAEPALQQLCDKLSSRGVTAQIRSDEQRVRLSVDKQPAENFAYEIRLLEYTVPHYSFEQDSQHYYRAEVFVLQGGQQYDVLGFSREQVIADAISQYERHLHFLHIANGEAAGSPQKSV</sequence>
<dbReference type="NCBIfam" id="TIGR00842">
    <property type="entry name" value="bcct"/>
    <property type="match status" value="1"/>
</dbReference>
<feature type="transmembrane region" description="Helical" evidence="8">
    <location>
        <begin position="50"/>
        <end position="68"/>
    </location>
</feature>
<dbReference type="EMBL" id="CP064795">
    <property type="protein sequence ID" value="QPG06339.1"/>
    <property type="molecule type" value="Genomic_DNA"/>
</dbReference>
<dbReference type="AlphaFoldDB" id="A0A7S9DYK3"/>
<feature type="transmembrane region" description="Helical" evidence="8">
    <location>
        <begin position="181"/>
        <end position="208"/>
    </location>
</feature>